<evidence type="ECO:0000313" key="2">
    <source>
        <dbReference type="Proteomes" id="UP001164746"/>
    </source>
</evidence>
<name>A0ABY7ENN1_MYAAR</name>
<feature type="non-terminal residue" evidence="1">
    <location>
        <position position="1"/>
    </location>
</feature>
<evidence type="ECO:0000313" key="1">
    <source>
        <dbReference type="EMBL" id="WAR11600.1"/>
    </source>
</evidence>
<dbReference type="PANTHER" id="PTHR47018">
    <property type="entry name" value="CXC DOMAIN-CONTAINING PROTEIN-RELATED"/>
    <property type="match status" value="1"/>
</dbReference>
<organism evidence="1 2">
    <name type="scientific">Mya arenaria</name>
    <name type="common">Soft-shell clam</name>
    <dbReference type="NCBI Taxonomy" id="6604"/>
    <lineage>
        <taxon>Eukaryota</taxon>
        <taxon>Metazoa</taxon>
        <taxon>Spiralia</taxon>
        <taxon>Lophotrochozoa</taxon>
        <taxon>Mollusca</taxon>
        <taxon>Bivalvia</taxon>
        <taxon>Autobranchia</taxon>
        <taxon>Heteroconchia</taxon>
        <taxon>Euheterodonta</taxon>
        <taxon>Imparidentia</taxon>
        <taxon>Neoheterodontei</taxon>
        <taxon>Myida</taxon>
        <taxon>Myoidea</taxon>
        <taxon>Myidae</taxon>
        <taxon>Mya</taxon>
    </lineage>
</organism>
<dbReference type="EMBL" id="CP111019">
    <property type="protein sequence ID" value="WAR11600.1"/>
    <property type="molecule type" value="Genomic_DNA"/>
</dbReference>
<accession>A0ABY7ENN1</accession>
<protein>
    <submittedName>
        <fullName evidence="1">Uncharacterized protein</fullName>
    </submittedName>
</protein>
<proteinExistence type="predicted"/>
<dbReference type="Proteomes" id="UP001164746">
    <property type="component" value="Chromosome 8"/>
</dbReference>
<reference evidence="1" key="1">
    <citation type="submission" date="2022-11" db="EMBL/GenBank/DDBJ databases">
        <title>Centuries of genome instability and evolution in soft-shell clam transmissible cancer (bioRxiv).</title>
        <authorList>
            <person name="Hart S.F.M."/>
            <person name="Yonemitsu M.A."/>
            <person name="Giersch R.M."/>
            <person name="Beal B.F."/>
            <person name="Arriagada G."/>
            <person name="Davis B.W."/>
            <person name="Ostrander E.A."/>
            <person name="Goff S.P."/>
            <person name="Metzger M.J."/>
        </authorList>
    </citation>
    <scope>NUCLEOTIDE SEQUENCE</scope>
    <source>
        <strain evidence="1">MELC-2E11</strain>
        <tissue evidence="1">Siphon/mantle</tissue>
    </source>
</reference>
<sequence length="497" mass="56330">TFKHYECHVGHVSEKQVEKENDRQYHGIALAELIDYIQELRQRENVAPVFKLSDLSKLYQNRLAQYGVKLMDQRVHTTRLKKRILSLFEDMKAYNEGKEVYLAFNDDVSFALKKAGEVTDYDDEAMVLSMVLSRAAKIVRRNILTHQVEQFSGSFNVECQKISIPQTLKTLVDMILHGSNIKRRSTVELDIQPTLSISQLMLFNCKMRQRDGASKMYHTKEREPLLPIYIGLTLHAETIKKKLVDKCFELGLSISYRRVMEITTGVSNAVCQIYHDQGVVCPPSLVPATFTTAAVDNIDHNPSSVTAHGSLHGTAISLFQHCVTEPDRLENCPNLYNEPVDGTSLLPLPDSYAAVLPVPVLRTEPLMPPYTDHIADSTREEQQVFQTAVLDEKRWLNKVCTTLPMREEQIESIDAVAWASFHAEESEQSNTIDKTVMLPIFQEQAKSAAMICHAMKVVRSAVYHINPGQTPVLACDQPLFPWLNKFNGTGQRIMVKI</sequence>
<gene>
    <name evidence="1" type="ORF">MAR_025780</name>
</gene>
<keyword evidence="2" id="KW-1185">Reference proteome</keyword>